<keyword evidence="4" id="KW-0862">Zinc</keyword>
<keyword evidence="2" id="KW-0479">Metal-binding</keyword>
<accession>A0ABM5FVB7</accession>
<evidence type="ECO:0000256" key="3">
    <source>
        <dbReference type="ARBA" id="ARBA00022771"/>
    </source>
</evidence>
<proteinExistence type="predicted"/>
<dbReference type="Gene3D" id="3.40.50.150">
    <property type="entry name" value="Vaccinia Virus protein VP39"/>
    <property type="match status" value="1"/>
</dbReference>
<dbReference type="Pfam" id="PF17980">
    <property type="entry name" value="ADD_DNMT3"/>
    <property type="match status" value="1"/>
</dbReference>
<evidence type="ECO:0000313" key="7">
    <source>
        <dbReference type="Proteomes" id="UP001652642"/>
    </source>
</evidence>
<dbReference type="InterPro" id="IPR029063">
    <property type="entry name" value="SAM-dependent_MTases_sf"/>
</dbReference>
<evidence type="ECO:0000313" key="8">
    <source>
        <dbReference type="RefSeq" id="XP_072849350.1"/>
    </source>
</evidence>
<sequence length="395" mass="46120">MNHAVCIFRLSLWDCGSYGDCYDLVLSLVDDSSKDVNSVRSIEELNLVKLSKENIAYEISYKGRNIEEICICCGELEIHTQHPLFHGGMCAPCTEKFLERFFLCDDDGYQADCAICCWGNSLIMCDDPRCHRCFCEECIDTLVHPGHSKGVRETSPWLCFMCQSQDGHGLLKRRTRWREELKHFYDQESNSLEIYQPLSPRERKPIHVLSLFDDITPELKSFGFLGENMSNGRLKYLDDVTNMTRKHIEELGLFDFIFGSTPPVARSYKYPSAWYFYQYFRILQYGRPTEGSKKPFFWLFVDNLVLDEEDRDTASRFFKVEAVVRYKIQGDIIQNAVHVWSNIPSVNSKYCATSVYTDLFLLAEDICRSRIFSERPATLIREFFVPLKDYFRAFF</sequence>
<name>A0ABM5FVB7_9SAUR</name>
<dbReference type="PANTHER" id="PTHR23068:SF13">
    <property type="entry name" value="DNA (CYTOSINE-5)-METHYLTRANSFERASE 3-LIKE"/>
    <property type="match status" value="1"/>
</dbReference>
<dbReference type="Proteomes" id="UP001652642">
    <property type="component" value="Chromosome 3"/>
</dbReference>
<gene>
    <name evidence="8" type="primary">DNMT3L</name>
</gene>
<feature type="domain" description="PHD-type" evidence="6">
    <location>
        <begin position="58"/>
        <end position="190"/>
    </location>
</feature>
<dbReference type="InterPro" id="IPR049554">
    <property type="entry name" value="DNMT3_ADD_PHD"/>
</dbReference>
<keyword evidence="5" id="KW-0539">Nucleus</keyword>
<dbReference type="InterPro" id="IPR025766">
    <property type="entry name" value="ADD"/>
</dbReference>
<dbReference type="RefSeq" id="XP_072849350.1">
    <property type="nucleotide sequence ID" value="XM_072993249.1"/>
</dbReference>
<evidence type="ECO:0000256" key="1">
    <source>
        <dbReference type="ARBA" id="ARBA00004123"/>
    </source>
</evidence>
<evidence type="ECO:0000256" key="4">
    <source>
        <dbReference type="ARBA" id="ARBA00022833"/>
    </source>
</evidence>
<evidence type="ECO:0000259" key="6">
    <source>
        <dbReference type="PROSITE" id="PS51533"/>
    </source>
</evidence>
<comment type="subcellular location">
    <subcellularLocation>
        <location evidence="1">Nucleus</location>
    </subcellularLocation>
</comment>
<evidence type="ECO:0000256" key="5">
    <source>
        <dbReference type="ARBA" id="ARBA00023242"/>
    </source>
</evidence>
<keyword evidence="3" id="KW-0863">Zinc-finger</keyword>
<dbReference type="InterPro" id="IPR040552">
    <property type="entry name" value="DNMT3_ADD_GATA1-like"/>
</dbReference>
<reference evidence="8" key="1">
    <citation type="submission" date="2025-08" db="UniProtKB">
        <authorList>
            <consortium name="RefSeq"/>
        </authorList>
    </citation>
    <scope>IDENTIFICATION</scope>
</reference>
<keyword evidence="7" id="KW-1185">Reference proteome</keyword>
<dbReference type="GeneID" id="110074042"/>
<dbReference type="PANTHER" id="PTHR23068">
    <property type="entry name" value="DNA CYTOSINE-5- -METHYLTRANSFERASE 3-RELATED"/>
    <property type="match status" value="1"/>
</dbReference>
<organism evidence="7 8">
    <name type="scientific">Pogona vitticeps</name>
    <name type="common">central bearded dragon</name>
    <dbReference type="NCBI Taxonomy" id="103695"/>
    <lineage>
        <taxon>Eukaryota</taxon>
        <taxon>Metazoa</taxon>
        <taxon>Chordata</taxon>
        <taxon>Craniata</taxon>
        <taxon>Vertebrata</taxon>
        <taxon>Euteleostomi</taxon>
        <taxon>Lepidosauria</taxon>
        <taxon>Squamata</taxon>
        <taxon>Bifurcata</taxon>
        <taxon>Unidentata</taxon>
        <taxon>Episquamata</taxon>
        <taxon>Toxicofera</taxon>
        <taxon>Iguania</taxon>
        <taxon>Acrodonta</taxon>
        <taxon>Agamidae</taxon>
        <taxon>Amphibolurinae</taxon>
        <taxon>Pogona</taxon>
    </lineage>
</organism>
<dbReference type="Pfam" id="PF21255">
    <property type="entry name" value="DNMT3_ADD_GATA1-like"/>
    <property type="match status" value="1"/>
</dbReference>
<dbReference type="InterPro" id="IPR050390">
    <property type="entry name" value="C5-Methyltransferase"/>
</dbReference>
<protein>
    <submittedName>
        <fullName evidence="8">DNA (Cytosine-5)-methyltransferase 3-like</fullName>
    </submittedName>
</protein>
<evidence type="ECO:0000256" key="2">
    <source>
        <dbReference type="ARBA" id="ARBA00022723"/>
    </source>
</evidence>
<dbReference type="PROSITE" id="PS51533">
    <property type="entry name" value="ADD"/>
    <property type="match status" value="1"/>
</dbReference>